<dbReference type="EMBL" id="VJWA01000002">
    <property type="protein sequence ID" value="TRW14020.1"/>
    <property type="molecule type" value="Genomic_DNA"/>
</dbReference>
<proteinExistence type="predicted"/>
<reference evidence="1 2" key="1">
    <citation type="submission" date="2019-07" db="EMBL/GenBank/DDBJ databases">
        <title>Novel species isolated from glacier.</title>
        <authorList>
            <person name="Liu Q."/>
            <person name="Xin Y.-H."/>
        </authorList>
    </citation>
    <scope>NUCLEOTIDE SEQUENCE [LARGE SCALE GENOMIC DNA]</scope>
    <source>
        <strain evidence="1 2">LB1R16</strain>
    </source>
</reference>
<comment type="caution">
    <text evidence="1">The sequence shown here is derived from an EMBL/GenBank/DDBJ whole genome shotgun (WGS) entry which is preliminary data.</text>
</comment>
<dbReference type="Proteomes" id="UP000317894">
    <property type="component" value="Unassembled WGS sequence"/>
</dbReference>
<accession>A0A552U726</accession>
<protein>
    <submittedName>
        <fullName evidence="1">Uncharacterized protein</fullName>
    </submittedName>
</protein>
<sequence length="422" mass="45538">MPWNWSTSTWLIPVEAGQHALIEIQRTQRLQLDGAQLAIGDDEEIAAAACRIEEVEAAQLADELLQSALSPRGADEQPAQLGTQIVEEQRPDDLQDVGLAGIVCACLAALAGVHHRLEQRPEDRWADLAPVEAAGVEQHLAHVAVEVGGAQRAREQRAVDVRELAQLVAQQLAAPLGRRVEDVEDLVKPFAQVAAVGRGVGEDILQEDVAGFEDAGVVGEHAEQQADEQAFEVVTVIARRGQRIVEAAHQFGRGDVDRGLAAEILPPPQHEGEGLDMLGQVGEPEDERRPALFEVEEVPRLEIAGQQIARVIARLLQPGDVVERLAARFAEIEARTFLLDEQHAGPEQVDEAVFLGVQADAVLVGGEAQPVDAEDAEELVVEGLGVAVFVAAFGVALRKGHRARSNNVPTQTLHARTPREHQ</sequence>
<dbReference type="AlphaFoldDB" id="A0A552U726"/>
<organism evidence="1 2">
    <name type="scientific">Glacieibacterium frigidum</name>
    <dbReference type="NCBI Taxonomy" id="2593303"/>
    <lineage>
        <taxon>Bacteria</taxon>
        <taxon>Pseudomonadati</taxon>
        <taxon>Pseudomonadota</taxon>
        <taxon>Alphaproteobacteria</taxon>
        <taxon>Sphingomonadales</taxon>
        <taxon>Sphingosinicellaceae</taxon>
        <taxon>Glacieibacterium</taxon>
    </lineage>
</organism>
<evidence type="ECO:0000313" key="2">
    <source>
        <dbReference type="Proteomes" id="UP000317894"/>
    </source>
</evidence>
<keyword evidence="2" id="KW-1185">Reference proteome</keyword>
<name>A0A552U726_9SPHN</name>
<gene>
    <name evidence="1" type="ORF">FMM06_09780</name>
</gene>
<evidence type="ECO:0000313" key="1">
    <source>
        <dbReference type="EMBL" id="TRW14020.1"/>
    </source>
</evidence>